<dbReference type="Proteomes" id="UP000596063">
    <property type="component" value="Chromosome"/>
</dbReference>
<evidence type="ECO:0000256" key="1">
    <source>
        <dbReference type="SAM" id="Phobius"/>
    </source>
</evidence>
<dbReference type="EMBL" id="CP066167">
    <property type="protein sequence ID" value="QQD17916.1"/>
    <property type="molecule type" value="Genomic_DNA"/>
</dbReference>
<dbReference type="KEGG" id="snan:I6N98_16480"/>
<organism evidence="2 3">
    <name type="scientific">Spongiibacter nanhainus</name>
    <dbReference type="NCBI Taxonomy" id="2794344"/>
    <lineage>
        <taxon>Bacteria</taxon>
        <taxon>Pseudomonadati</taxon>
        <taxon>Pseudomonadota</taxon>
        <taxon>Gammaproteobacteria</taxon>
        <taxon>Cellvibrionales</taxon>
        <taxon>Spongiibacteraceae</taxon>
        <taxon>Spongiibacter</taxon>
    </lineage>
</organism>
<feature type="transmembrane region" description="Helical" evidence="1">
    <location>
        <begin position="52"/>
        <end position="72"/>
    </location>
</feature>
<accession>A0A7T4UPR8</accession>
<keyword evidence="1" id="KW-0472">Membrane</keyword>
<proteinExistence type="predicted"/>
<evidence type="ECO:0000313" key="2">
    <source>
        <dbReference type="EMBL" id="QQD17916.1"/>
    </source>
</evidence>
<name>A0A7T4UPR8_9GAMM</name>
<protein>
    <submittedName>
        <fullName evidence="2">Uncharacterized protein</fullName>
    </submittedName>
</protein>
<feature type="transmembrane region" description="Helical" evidence="1">
    <location>
        <begin position="21"/>
        <end position="40"/>
    </location>
</feature>
<evidence type="ECO:0000313" key="3">
    <source>
        <dbReference type="Proteomes" id="UP000596063"/>
    </source>
</evidence>
<sequence length="85" mass="9751">MEHPQTPNRDMAVTRAKLQKIAAVMSLYVFLVLWPATDWVRLTFANDANAFSVSRMITALLCAIGFGVYAQWQMQRLVFKEKKSQ</sequence>
<keyword evidence="3" id="KW-1185">Reference proteome</keyword>
<dbReference type="RefSeq" id="WP_198569415.1">
    <property type="nucleotide sequence ID" value="NZ_CP066167.1"/>
</dbReference>
<dbReference type="AlphaFoldDB" id="A0A7T4UPR8"/>
<keyword evidence="1" id="KW-0812">Transmembrane</keyword>
<reference evidence="2 3" key="1">
    <citation type="submission" date="2020-12" db="EMBL/GenBank/DDBJ databases">
        <authorList>
            <person name="Shan Y."/>
        </authorList>
    </citation>
    <scope>NUCLEOTIDE SEQUENCE [LARGE SCALE GENOMIC DNA]</scope>
    <source>
        <strain evidence="3">csc3.9</strain>
    </source>
</reference>
<gene>
    <name evidence="2" type="ORF">I6N98_16480</name>
</gene>
<keyword evidence="1" id="KW-1133">Transmembrane helix</keyword>